<evidence type="ECO:0000256" key="1">
    <source>
        <dbReference type="SAM" id="MobiDB-lite"/>
    </source>
</evidence>
<dbReference type="InterPro" id="IPR037053">
    <property type="entry name" value="Phage_tail_collar_dom_sf"/>
</dbReference>
<sequence length="202" mass="21839">MTTIKNSYKFNNIPITSNAATGSIIAYLGISDPTGWVICDGQTRINNSDGKYNNLALMGIGSGGSGTSNYTPPDLRGYFLLGTSNISTIGIFSSDTYAAHSHNTSTTGTGYAHASGTHSHEFYSNNDDYNQSMDNNLGCFWNCTDSWALWNGWGDEFVGKASSYSISDTGHTHSATTGNPDSSGGNETRPYNYNINWIIRYN</sequence>
<feature type="domain" description="Phage tail collar" evidence="2">
    <location>
        <begin position="22"/>
        <end position="79"/>
    </location>
</feature>
<evidence type="ECO:0000313" key="3">
    <source>
        <dbReference type="EMBL" id="QHU06344.1"/>
    </source>
</evidence>
<dbReference type="InterPro" id="IPR011083">
    <property type="entry name" value="Phage_tail_collar_dom"/>
</dbReference>
<evidence type="ECO:0000259" key="2">
    <source>
        <dbReference type="Pfam" id="PF07484"/>
    </source>
</evidence>
<organism evidence="3">
    <name type="scientific">viral metagenome</name>
    <dbReference type="NCBI Taxonomy" id="1070528"/>
    <lineage>
        <taxon>unclassified sequences</taxon>
        <taxon>metagenomes</taxon>
        <taxon>organismal metagenomes</taxon>
    </lineage>
</organism>
<dbReference type="Gene3D" id="3.90.1340.10">
    <property type="entry name" value="Phage tail collar domain"/>
    <property type="match status" value="1"/>
</dbReference>
<protein>
    <recommendedName>
        <fullName evidence="2">Phage tail collar domain-containing protein</fullName>
    </recommendedName>
</protein>
<accession>A0A6C0JRL9</accession>
<dbReference type="SUPFAM" id="SSF88874">
    <property type="entry name" value="Receptor-binding domain of short tail fibre protein gp12"/>
    <property type="match status" value="1"/>
</dbReference>
<proteinExistence type="predicted"/>
<dbReference type="EMBL" id="MN740432">
    <property type="protein sequence ID" value="QHU06344.1"/>
    <property type="molecule type" value="Genomic_DNA"/>
</dbReference>
<dbReference type="Pfam" id="PF07484">
    <property type="entry name" value="Collar"/>
    <property type="match status" value="1"/>
</dbReference>
<name>A0A6C0JRL9_9ZZZZ</name>
<feature type="region of interest" description="Disordered" evidence="1">
    <location>
        <begin position="168"/>
        <end position="187"/>
    </location>
</feature>
<dbReference type="AlphaFoldDB" id="A0A6C0JRL9"/>
<reference evidence="3" key="1">
    <citation type="journal article" date="2020" name="Nature">
        <title>Giant virus diversity and host interactions through global metagenomics.</title>
        <authorList>
            <person name="Schulz F."/>
            <person name="Roux S."/>
            <person name="Paez-Espino D."/>
            <person name="Jungbluth S."/>
            <person name="Walsh D.A."/>
            <person name="Denef V.J."/>
            <person name="McMahon K.D."/>
            <person name="Konstantinidis K.T."/>
            <person name="Eloe-Fadrosh E.A."/>
            <person name="Kyrpides N.C."/>
            <person name="Woyke T."/>
        </authorList>
    </citation>
    <scope>NUCLEOTIDE SEQUENCE</scope>
    <source>
        <strain evidence="3">GVMAG-M-3300027747-57</strain>
    </source>
</reference>
<feature type="compositionally biased region" description="Polar residues" evidence="1">
    <location>
        <begin position="168"/>
        <end position="186"/>
    </location>
</feature>